<comment type="caution">
    <text evidence="2">The sequence shown here is derived from an EMBL/GenBank/DDBJ whole genome shotgun (WGS) entry which is preliminary data.</text>
</comment>
<accession>A0AAN6VFG6</accession>
<reference evidence="2" key="2">
    <citation type="submission" date="2023-05" db="EMBL/GenBank/DDBJ databases">
        <authorList>
            <consortium name="Lawrence Berkeley National Laboratory"/>
            <person name="Steindorff A."/>
            <person name="Hensen N."/>
            <person name="Bonometti L."/>
            <person name="Westerberg I."/>
            <person name="Brannstrom I.O."/>
            <person name="Guillou S."/>
            <person name="Cros-Aarteil S."/>
            <person name="Calhoun S."/>
            <person name="Haridas S."/>
            <person name="Kuo A."/>
            <person name="Mondo S."/>
            <person name="Pangilinan J."/>
            <person name="Riley R."/>
            <person name="Labutti K."/>
            <person name="Andreopoulos B."/>
            <person name="Lipzen A."/>
            <person name="Chen C."/>
            <person name="Yanf M."/>
            <person name="Daum C."/>
            <person name="Ng V."/>
            <person name="Clum A."/>
            <person name="Ohm R."/>
            <person name="Martin F."/>
            <person name="Silar P."/>
            <person name="Natvig D."/>
            <person name="Lalanne C."/>
            <person name="Gautier V."/>
            <person name="Ament-Velasquez S.L."/>
            <person name="Kruys A."/>
            <person name="Hutchinson M.I."/>
            <person name="Powell A.J."/>
            <person name="Barry K."/>
            <person name="Miller A.N."/>
            <person name="Grigoriev I.V."/>
            <person name="Debuchy R."/>
            <person name="Gladieux P."/>
            <person name="Thoren M.H."/>
            <person name="Johannesson H."/>
        </authorList>
    </citation>
    <scope>NUCLEOTIDE SEQUENCE</scope>
    <source>
        <strain evidence="2">CBS 538.74</strain>
    </source>
</reference>
<sequence>MSGNYSRRYSRYGDDYSRSRRASPSYGRSRYSYAADTYPRTTYTYVTDTYSRSRAASPVRYTSRASPAASPPPPYSPYPAGAQAPPPRDRTYTGSRPLSPLRTTGSTSRSRAFAPSPPRYGSYTAPGYGTPPRTTYTPRPYSPLETTPYRSTSSPTRRARSPVRARSRSRSRSRLSRFGKSLGSALDSVPREDLQDLGAEVGKFVADKLHWRDLDGRGTKEREGYDMHKNKKQYWGYSTQG</sequence>
<feature type="compositionally biased region" description="Basic residues" evidence="1">
    <location>
        <begin position="157"/>
        <end position="177"/>
    </location>
</feature>
<evidence type="ECO:0000313" key="2">
    <source>
        <dbReference type="EMBL" id="KAK4149861.1"/>
    </source>
</evidence>
<feature type="region of interest" description="Disordered" evidence="1">
    <location>
        <begin position="1"/>
        <end position="178"/>
    </location>
</feature>
<reference evidence="2" key="1">
    <citation type="journal article" date="2023" name="Mol. Phylogenet. Evol.">
        <title>Genome-scale phylogeny and comparative genomics of the fungal order Sordariales.</title>
        <authorList>
            <person name="Hensen N."/>
            <person name="Bonometti L."/>
            <person name="Westerberg I."/>
            <person name="Brannstrom I.O."/>
            <person name="Guillou S."/>
            <person name="Cros-Aarteil S."/>
            <person name="Calhoun S."/>
            <person name="Haridas S."/>
            <person name="Kuo A."/>
            <person name="Mondo S."/>
            <person name="Pangilinan J."/>
            <person name="Riley R."/>
            <person name="LaButti K."/>
            <person name="Andreopoulos B."/>
            <person name="Lipzen A."/>
            <person name="Chen C."/>
            <person name="Yan M."/>
            <person name="Daum C."/>
            <person name="Ng V."/>
            <person name="Clum A."/>
            <person name="Steindorff A."/>
            <person name="Ohm R.A."/>
            <person name="Martin F."/>
            <person name="Silar P."/>
            <person name="Natvig D.O."/>
            <person name="Lalanne C."/>
            <person name="Gautier V."/>
            <person name="Ament-Velasquez S.L."/>
            <person name="Kruys A."/>
            <person name="Hutchinson M.I."/>
            <person name="Powell A.J."/>
            <person name="Barry K."/>
            <person name="Miller A.N."/>
            <person name="Grigoriev I.V."/>
            <person name="Debuchy R."/>
            <person name="Gladieux P."/>
            <person name="Hiltunen Thoren M."/>
            <person name="Johannesson H."/>
        </authorList>
    </citation>
    <scope>NUCLEOTIDE SEQUENCE</scope>
    <source>
        <strain evidence="2">CBS 538.74</strain>
    </source>
</reference>
<evidence type="ECO:0000256" key="1">
    <source>
        <dbReference type="SAM" id="MobiDB-lite"/>
    </source>
</evidence>
<name>A0AAN6VFG6_9PEZI</name>
<proteinExistence type="predicted"/>
<gene>
    <name evidence="2" type="ORF">C8A00DRAFT_37536</name>
</gene>
<dbReference type="AlphaFoldDB" id="A0AAN6VFG6"/>
<evidence type="ECO:0000313" key="3">
    <source>
        <dbReference type="Proteomes" id="UP001302745"/>
    </source>
</evidence>
<feature type="compositionally biased region" description="Polar residues" evidence="1">
    <location>
        <begin position="39"/>
        <end position="54"/>
    </location>
</feature>
<organism evidence="2 3">
    <name type="scientific">Chaetomidium leptoderma</name>
    <dbReference type="NCBI Taxonomy" id="669021"/>
    <lineage>
        <taxon>Eukaryota</taxon>
        <taxon>Fungi</taxon>
        <taxon>Dikarya</taxon>
        <taxon>Ascomycota</taxon>
        <taxon>Pezizomycotina</taxon>
        <taxon>Sordariomycetes</taxon>
        <taxon>Sordariomycetidae</taxon>
        <taxon>Sordariales</taxon>
        <taxon>Chaetomiaceae</taxon>
        <taxon>Chaetomidium</taxon>
    </lineage>
</organism>
<keyword evidence="3" id="KW-1185">Reference proteome</keyword>
<dbReference type="Proteomes" id="UP001302745">
    <property type="component" value="Unassembled WGS sequence"/>
</dbReference>
<dbReference type="EMBL" id="MU857117">
    <property type="protein sequence ID" value="KAK4149861.1"/>
    <property type="molecule type" value="Genomic_DNA"/>
</dbReference>
<feature type="compositionally biased region" description="Polar residues" evidence="1">
    <location>
        <begin position="92"/>
        <end position="110"/>
    </location>
</feature>
<protein>
    <submittedName>
        <fullName evidence="2">Uncharacterized protein</fullName>
    </submittedName>
</protein>
<feature type="compositionally biased region" description="Low complexity" evidence="1">
    <location>
        <begin position="123"/>
        <end position="139"/>
    </location>
</feature>